<proteinExistence type="predicted"/>
<comment type="caution">
    <text evidence="6">The sequence shown here is derived from an EMBL/GenBank/DDBJ whole genome shotgun (WGS) entry which is preliminary data.</text>
</comment>
<dbReference type="Pfam" id="PF07526">
    <property type="entry name" value="POX"/>
    <property type="match status" value="1"/>
</dbReference>
<accession>A0ABR2LWG9</accession>
<keyword evidence="1" id="KW-0238">DNA-binding</keyword>
<dbReference type="SMART" id="SM00574">
    <property type="entry name" value="POX"/>
    <property type="match status" value="1"/>
</dbReference>
<organism evidence="6 7">
    <name type="scientific">Platanthera guangdongensis</name>
    <dbReference type="NCBI Taxonomy" id="2320717"/>
    <lineage>
        <taxon>Eukaryota</taxon>
        <taxon>Viridiplantae</taxon>
        <taxon>Streptophyta</taxon>
        <taxon>Embryophyta</taxon>
        <taxon>Tracheophyta</taxon>
        <taxon>Spermatophyta</taxon>
        <taxon>Magnoliopsida</taxon>
        <taxon>Liliopsida</taxon>
        <taxon>Asparagales</taxon>
        <taxon>Orchidaceae</taxon>
        <taxon>Orchidoideae</taxon>
        <taxon>Orchideae</taxon>
        <taxon>Orchidinae</taxon>
        <taxon>Platanthera</taxon>
    </lineage>
</organism>
<reference evidence="6 7" key="1">
    <citation type="journal article" date="2022" name="Nat. Plants">
        <title>Genomes of leafy and leafless Platanthera orchids illuminate the evolution of mycoheterotrophy.</title>
        <authorList>
            <person name="Li M.H."/>
            <person name="Liu K.W."/>
            <person name="Li Z."/>
            <person name="Lu H.C."/>
            <person name="Ye Q.L."/>
            <person name="Zhang D."/>
            <person name="Wang J.Y."/>
            <person name="Li Y.F."/>
            <person name="Zhong Z.M."/>
            <person name="Liu X."/>
            <person name="Yu X."/>
            <person name="Liu D.K."/>
            <person name="Tu X.D."/>
            <person name="Liu B."/>
            <person name="Hao Y."/>
            <person name="Liao X.Y."/>
            <person name="Jiang Y.T."/>
            <person name="Sun W.H."/>
            <person name="Chen J."/>
            <person name="Chen Y.Q."/>
            <person name="Ai Y."/>
            <person name="Zhai J.W."/>
            <person name="Wu S.S."/>
            <person name="Zhou Z."/>
            <person name="Hsiao Y.Y."/>
            <person name="Wu W.L."/>
            <person name="Chen Y.Y."/>
            <person name="Lin Y.F."/>
            <person name="Hsu J.L."/>
            <person name="Li C.Y."/>
            <person name="Wang Z.W."/>
            <person name="Zhao X."/>
            <person name="Zhong W.Y."/>
            <person name="Ma X.K."/>
            <person name="Ma L."/>
            <person name="Huang J."/>
            <person name="Chen G.Z."/>
            <person name="Huang M.Z."/>
            <person name="Huang L."/>
            <person name="Peng D.H."/>
            <person name="Luo Y.B."/>
            <person name="Zou S.Q."/>
            <person name="Chen S.P."/>
            <person name="Lan S."/>
            <person name="Tsai W.C."/>
            <person name="Van de Peer Y."/>
            <person name="Liu Z.J."/>
        </authorList>
    </citation>
    <scope>NUCLEOTIDE SEQUENCE [LARGE SCALE GENOMIC DNA]</scope>
    <source>
        <strain evidence="6">Lor288</strain>
    </source>
</reference>
<evidence type="ECO:0000313" key="7">
    <source>
        <dbReference type="Proteomes" id="UP001412067"/>
    </source>
</evidence>
<keyword evidence="2" id="KW-0371">Homeobox</keyword>
<protein>
    <submittedName>
        <fullName evidence="6">BEL1-like homeodomain protein 7</fullName>
    </submittedName>
</protein>
<name>A0ABR2LWG9_9ASPA</name>
<evidence type="ECO:0000256" key="2">
    <source>
        <dbReference type="ARBA" id="ARBA00023155"/>
    </source>
</evidence>
<evidence type="ECO:0000256" key="4">
    <source>
        <dbReference type="ARBA" id="ARBA00023242"/>
    </source>
</evidence>
<evidence type="ECO:0000256" key="1">
    <source>
        <dbReference type="ARBA" id="ARBA00023125"/>
    </source>
</evidence>
<dbReference type="Proteomes" id="UP001412067">
    <property type="component" value="Unassembled WGS sequence"/>
</dbReference>
<evidence type="ECO:0000313" key="6">
    <source>
        <dbReference type="EMBL" id="KAK8953188.1"/>
    </source>
</evidence>
<dbReference type="InterPro" id="IPR050224">
    <property type="entry name" value="TALE_homeobox"/>
</dbReference>
<keyword evidence="4" id="KW-0539">Nucleus</keyword>
<dbReference type="Gene3D" id="1.10.10.60">
    <property type="entry name" value="Homeodomain-like"/>
    <property type="match status" value="1"/>
</dbReference>
<dbReference type="InterPro" id="IPR006563">
    <property type="entry name" value="POX_dom"/>
</dbReference>
<feature type="domain" description="POX" evidence="5">
    <location>
        <begin position="5"/>
        <end position="109"/>
    </location>
</feature>
<keyword evidence="3" id="KW-0804">Transcription</keyword>
<dbReference type="PANTHER" id="PTHR11850">
    <property type="entry name" value="HOMEOBOX PROTEIN TRANSCRIPTION FACTORS"/>
    <property type="match status" value="1"/>
</dbReference>
<evidence type="ECO:0000259" key="5">
    <source>
        <dbReference type="SMART" id="SM00574"/>
    </source>
</evidence>
<evidence type="ECO:0000256" key="3">
    <source>
        <dbReference type="ARBA" id="ARBA00023163"/>
    </source>
</evidence>
<gene>
    <name evidence="6" type="primary">BLH7</name>
    <name evidence="6" type="ORF">KSP40_PGU003410</name>
</gene>
<keyword evidence="7" id="KW-1185">Reference proteome</keyword>
<sequence>MSTSKAPPGLLAGSTLGPIESPPTIRFGPSRPSSICSPRLDRVDFLIVTECVFGKTPLDRRYKQYYDEMQIIVSSFDAIAGSGAAKPYTALALETISRHFRCLRDVIGSQIRSTQKTLGEQDGSSGKGSGISRLRFIDQQIRKQRAIQQLSVMPQQAWRPQRGLPENSVSVLRGWLFEHFLNPYFSKTTFHISHHLEKYSVILIAWFVIFCEQLSK</sequence>
<dbReference type="EMBL" id="JBBWWR010000014">
    <property type="protein sequence ID" value="KAK8953188.1"/>
    <property type="molecule type" value="Genomic_DNA"/>
</dbReference>